<dbReference type="KEGG" id="aak:AA2016_5501"/>
<dbReference type="InterPro" id="IPR012495">
    <property type="entry name" value="TadE-like_dom"/>
</dbReference>
<accession>A0AAC8YV83</accession>
<evidence type="ECO:0000313" key="2">
    <source>
        <dbReference type="EMBL" id="AMS44406.1"/>
    </source>
</evidence>
<organism evidence="2 3">
    <name type="scientific">Aminobacter aminovorans</name>
    <name type="common">Chelatobacter heintzii</name>
    <dbReference type="NCBI Taxonomy" id="83263"/>
    <lineage>
        <taxon>Bacteria</taxon>
        <taxon>Pseudomonadati</taxon>
        <taxon>Pseudomonadota</taxon>
        <taxon>Alphaproteobacteria</taxon>
        <taxon>Hyphomicrobiales</taxon>
        <taxon>Phyllobacteriaceae</taxon>
        <taxon>Aminobacter</taxon>
    </lineage>
</organism>
<name>A0AAC8YV83_AMIAI</name>
<gene>
    <name evidence="2" type="ORF">AA2016_5501</name>
</gene>
<dbReference type="AlphaFoldDB" id="A0AAC8YV83"/>
<dbReference type="EMBL" id="CP015005">
    <property type="protein sequence ID" value="AMS44406.1"/>
    <property type="molecule type" value="Genomic_DNA"/>
</dbReference>
<dbReference type="Pfam" id="PF07811">
    <property type="entry name" value="TadE"/>
    <property type="match status" value="1"/>
</dbReference>
<reference evidence="2 3" key="1">
    <citation type="submission" date="2016-03" db="EMBL/GenBank/DDBJ databases">
        <title>Complete genome of Aminobacter aminovorans KCTC 2477.</title>
        <authorList>
            <person name="Kim K.M."/>
        </authorList>
    </citation>
    <scope>NUCLEOTIDE SEQUENCE [LARGE SCALE GENOMIC DNA]</scope>
    <source>
        <strain evidence="2 3">KCTC 2477</strain>
    </source>
</reference>
<protein>
    <recommendedName>
        <fullName evidence="1">TadE-like domain-containing protein</fullName>
    </recommendedName>
</protein>
<sequence>MSFCAGARSLLEQWRCRARALVGDRRGIAAVEFAIIAPLLLSLYFVTMEVSQGIETNKKVSRVGSMVADLVTQQQTTTTAEIDAIMKIGESILQPYNRSVGKIVITAIEITDEPTPVVKVAWSRKLVNGTASMDAPKDAPATVPTALKIRGTFLIRVESNLDYLPVIVWTPTSKQTLGLGAAFASIPMSETYYLRPRMSASVPCTNC</sequence>
<feature type="domain" description="TadE-like" evidence="1">
    <location>
        <begin position="27"/>
        <end position="54"/>
    </location>
</feature>
<evidence type="ECO:0000313" key="3">
    <source>
        <dbReference type="Proteomes" id="UP000075755"/>
    </source>
</evidence>
<proteinExistence type="predicted"/>
<evidence type="ECO:0000259" key="1">
    <source>
        <dbReference type="Pfam" id="PF07811"/>
    </source>
</evidence>
<dbReference type="Proteomes" id="UP000075755">
    <property type="component" value="Chromosome"/>
</dbReference>